<evidence type="ECO:0000256" key="3">
    <source>
        <dbReference type="ARBA" id="ARBA00022840"/>
    </source>
</evidence>
<evidence type="ECO:0000256" key="4">
    <source>
        <dbReference type="ARBA" id="ARBA00022971"/>
    </source>
</evidence>
<protein>
    <submittedName>
        <fullName evidence="9">TraA</fullName>
    </submittedName>
</protein>
<dbReference type="PANTHER" id="PTHR43788:SF6">
    <property type="entry name" value="DNA HELICASE B"/>
    <property type="match status" value="1"/>
</dbReference>
<dbReference type="GO" id="GO:0005524">
    <property type="term" value="F:ATP binding"/>
    <property type="evidence" value="ECO:0007669"/>
    <property type="project" value="UniProtKB-KW"/>
</dbReference>
<dbReference type="RefSeq" id="WP_012477337.1">
    <property type="nucleotide sequence ID" value="NC_010865.1"/>
</dbReference>
<dbReference type="EMBL" id="EF066650">
    <property type="protein sequence ID" value="ABN47149.1"/>
    <property type="molecule type" value="Genomic_DNA"/>
</dbReference>
<feature type="domain" description="Bartonella effector protein BID" evidence="8">
    <location>
        <begin position="966"/>
        <end position="1062"/>
    </location>
</feature>
<dbReference type="InterPro" id="IPR041533">
    <property type="entry name" value="Bep_BID"/>
</dbReference>
<dbReference type="NCBIfam" id="TIGR02768">
    <property type="entry name" value="TraA_Ti"/>
    <property type="match status" value="1"/>
</dbReference>
<dbReference type="Gene3D" id="3.40.50.300">
    <property type="entry name" value="P-loop containing nucleotide triphosphate hydrolases"/>
    <property type="match status" value="2"/>
</dbReference>
<evidence type="ECO:0000259" key="8">
    <source>
        <dbReference type="Pfam" id="PF17841"/>
    </source>
</evidence>
<dbReference type="Gene3D" id="2.30.30.940">
    <property type="match status" value="1"/>
</dbReference>
<keyword evidence="3" id="KW-0067">ATP-binding</keyword>
<dbReference type="InterPro" id="IPR014136">
    <property type="entry name" value="TraA_Ti"/>
</dbReference>
<dbReference type="Pfam" id="PF03389">
    <property type="entry name" value="MobA_MobL"/>
    <property type="match status" value="1"/>
</dbReference>
<geneLocation type="plasmid" evidence="9 10">
    <name>pSmeSM11b</name>
</geneLocation>
<dbReference type="CDD" id="cd17933">
    <property type="entry name" value="DEXSc_RecD-like"/>
    <property type="match status" value="1"/>
</dbReference>
<evidence type="ECO:0000256" key="2">
    <source>
        <dbReference type="ARBA" id="ARBA00022741"/>
    </source>
</evidence>
<proteinExistence type="inferred from homology"/>
<feature type="coiled-coil region" evidence="5">
    <location>
        <begin position="1050"/>
        <end position="1077"/>
    </location>
</feature>
<reference evidence="10" key="2">
    <citation type="journal article" date="2011" name="J. Biotechnol.">
        <title>The complete genome sequence of the dominant Sinorhizobium meliloti field isolate SM11 extends the S. meliloti pan-genome.</title>
        <authorList>
            <person name="Schneiker-Bekel S."/>
            <person name="Wibberg D."/>
            <person name="Bekel T."/>
            <person name="Blom J."/>
            <person name="Linke B."/>
            <person name="Neuweger H."/>
            <person name="Stiens M."/>
            <person name="Vorholter F.J."/>
            <person name="Weidner S."/>
            <person name="Goesmann A."/>
            <person name="Puhler A."/>
            <person name="Schluter A."/>
        </authorList>
    </citation>
    <scope>NUCLEOTIDE SEQUENCE [LARGE SCALE GENOMIC DNA]</scope>
    <source>
        <strain evidence="10">SM11</strain>
        <plasmid evidence="10">pSmeSM11b</plasmid>
    </source>
</reference>
<organism evidence="9 10">
    <name type="scientific">Sinorhizobium meliloti (strain SM11)</name>
    <dbReference type="NCBI Taxonomy" id="707241"/>
    <lineage>
        <taxon>Bacteria</taxon>
        <taxon>Pseudomonadati</taxon>
        <taxon>Pseudomonadota</taxon>
        <taxon>Alphaproteobacteria</taxon>
        <taxon>Hyphomicrobiales</taxon>
        <taxon>Rhizobiaceae</taxon>
        <taxon>Sinorhizobium/Ensifer group</taxon>
        <taxon>Sinorhizobium</taxon>
    </lineage>
</organism>
<evidence type="ECO:0000259" key="7">
    <source>
        <dbReference type="Pfam" id="PF03389"/>
    </source>
</evidence>
<dbReference type="PANTHER" id="PTHR43788">
    <property type="entry name" value="DNA2/NAM7 HELICASE FAMILY MEMBER"/>
    <property type="match status" value="1"/>
</dbReference>
<dbReference type="Pfam" id="PF01443">
    <property type="entry name" value="Viral_helicase1"/>
    <property type="match status" value="1"/>
</dbReference>
<accession>A4KVP8</accession>
<evidence type="ECO:0000313" key="10">
    <source>
        <dbReference type="Proteomes" id="UP000009045"/>
    </source>
</evidence>
<dbReference type="InterPro" id="IPR050534">
    <property type="entry name" value="Coronavir_polyprotein_1ab"/>
</dbReference>
<sequence length="1210" mass="134099">MAVPHFSVSIVARGSGRSAVLSAAYRHCAKMDFEREARTIDYTRKQGLLHEEFVIPEDAPEWLRAMISDRSVSGASEAFWNSVEAFEKRSDAQLAKDVTIALPIELSAEQNIDLVQDFVARHITAQGMVADWVYHDAPGNPHIHMMTTLRPLTDDGFGSKKVAVLGPDGRPQRNDAGKIVYELWAGGADDFNAFRDGWFACQNRHLALAGLDIRVDGRSFEKQGIALEPTIHVGVGATAIERKADTAVETASAAAVKLERIELQEERREENARRIQRDPGLVLDLITREKSVFDERDIARVLHRYIDDPALFQDLMARVLQHPDALRLDSERISFSTGARSPAKYTTYDLIRIEAEMAQRALWLGRQHSYHVPTRVLGQVFKRHDRLADEQKSAIQHISRDVGIAAVVGRAGAGKTTMMKAAREAWEAAGYRVVGAALAGKAAEGLEKEAGTASRTLSAWELRWDQDRDNLDDKTVMVLDEAGMVSSRQMARFVEAATISGAKLVLVGDPDQLQPIEAGAAFRAISERIGYAGLETIYRQREQWMRDASLDLARGNVSAALAAYEQRDMVRTGWTRDDAITTLIADWDRDYDPAKSSLILAHRRRDVRMLNEMARDKLVERGLIEKGHAFKTEEGSRQFAVGDQIVFLKNEGSIGVKNGMLARVVEAQPGRLVAEIGSGDDCRQVVVEQRFYANVDHGYATTVHKSQGATVDRVKVLASSTLDRHLAYVAMTRHREAAELYVGLEEFAQRRGGVLIAHGEAPFEHKPGNRSSYYVTLGFANGQEHTLWGVDLARAMDVADARIGDRIGIEHAGSERVRLPDGTEANRNSWKVVPVEDLAMARMHERLSRDASKETTLDYQNASSYRAALRFADRRGLHLMSVGRTLLRDRLQWTIRQKEKLTDLMSRLAAVGERLGLRPSVGGERQVRGASEIRNQTNSIIQEDRKPMVAGITTFAKSIEKSVEDKVSADPALKSQWQEVSARFHLVYADPQAAFNAVNVDAMVGSSETAKATLATISRQPVTFGPLKGKTGLFAGKADSQARETALVNVPALARDLDEYLQKRAEAERRYEAEERAVRLKVSIDIPALSGAAKQTLERVRDAIDRNDLPSGLEYALADKMVKAELEGFAKAVSERFGERTFLPLAAKEADGKVFEKLSAGMAPAQKAELHSAWNTMRTVQRLSAHERTATALKQAEIMRQAKTTGLSLK</sequence>
<dbReference type="GO" id="GO:0003678">
    <property type="term" value="F:DNA helicase activity"/>
    <property type="evidence" value="ECO:0007669"/>
    <property type="project" value="UniProtKB-ARBA"/>
</dbReference>
<dbReference type="Pfam" id="PF17841">
    <property type="entry name" value="Bep_C_terminal"/>
    <property type="match status" value="1"/>
</dbReference>
<dbReference type="SUPFAM" id="SSF52540">
    <property type="entry name" value="P-loop containing nucleoside triphosphate hydrolases"/>
    <property type="match status" value="2"/>
</dbReference>
<keyword evidence="5" id="KW-0175">Coiled coil</keyword>
<feature type="domain" description="MobA/MobL protein" evidence="7">
    <location>
        <begin position="17"/>
        <end position="243"/>
    </location>
</feature>
<dbReference type="AlphaFoldDB" id="A4KVP8"/>
<dbReference type="InterPro" id="IPR005053">
    <property type="entry name" value="MobA_MobL"/>
</dbReference>
<gene>
    <name evidence="9" type="primary">orf143</name>
</gene>
<dbReference type="CDD" id="cd18809">
    <property type="entry name" value="SF1_C_RecD"/>
    <property type="match status" value="1"/>
</dbReference>
<dbReference type="Gene3D" id="3.30.930.30">
    <property type="match status" value="1"/>
</dbReference>
<keyword evidence="4" id="KW-0184">Conjugation</keyword>
<evidence type="ECO:0000256" key="1">
    <source>
        <dbReference type="ARBA" id="ARBA00010873"/>
    </source>
</evidence>
<keyword evidence="9" id="KW-0614">Plasmid</keyword>
<dbReference type="Proteomes" id="UP000009045">
    <property type="component" value="Plasmid pSmeSM11b"/>
</dbReference>
<evidence type="ECO:0000256" key="5">
    <source>
        <dbReference type="SAM" id="Coils"/>
    </source>
</evidence>
<feature type="domain" description="(+)RNA virus helicase C-terminal" evidence="6">
    <location>
        <begin position="697"/>
        <end position="739"/>
    </location>
</feature>
<comment type="similarity">
    <text evidence="1">Belongs to the MobA/MobL family.</text>
</comment>
<reference evidence="9 10" key="1">
    <citation type="journal article" date="2007" name="FEMS Microbiol. Lett.">
        <title>Sequence analysis of the 181-kb accessory plasmid pSmeSM11b, isolated from a dominant Sinorhizobium meliloti strain identified during a long-term field release experiment.</title>
        <authorList>
            <person name="Stiens M."/>
            <person name="Schneiker S."/>
            <person name="Puhler A."/>
            <person name="Schluter A."/>
        </authorList>
    </citation>
    <scope>NUCLEOTIDE SEQUENCE [LARGE SCALE GENOMIC DNA]</scope>
    <source>
        <strain evidence="9 10">SM11</strain>
        <plasmid evidence="10">pSmeSM11b</plasmid>
    </source>
</reference>
<dbReference type="InterPro" id="IPR027417">
    <property type="entry name" value="P-loop_NTPase"/>
</dbReference>
<dbReference type="NCBIfam" id="NF010402">
    <property type="entry name" value="PRK13826.1"/>
    <property type="match status" value="1"/>
</dbReference>
<name>A4KVP8_SINMM</name>
<dbReference type="InterPro" id="IPR027351">
    <property type="entry name" value="(+)RNA_virus_helicase_core_dom"/>
</dbReference>
<dbReference type="Pfam" id="PF13604">
    <property type="entry name" value="AAA_30"/>
    <property type="match status" value="1"/>
</dbReference>
<evidence type="ECO:0000313" key="9">
    <source>
        <dbReference type="EMBL" id="ABN47149.1"/>
    </source>
</evidence>
<keyword evidence="2" id="KW-0547">Nucleotide-binding</keyword>
<evidence type="ECO:0000259" key="6">
    <source>
        <dbReference type="Pfam" id="PF01443"/>
    </source>
</evidence>